<dbReference type="Pfam" id="PF12796">
    <property type="entry name" value="Ank_2"/>
    <property type="match status" value="1"/>
</dbReference>
<evidence type="ECO:0000313" key="5">
    <source>
        <dbReference type="Proteomes" id="UP001209878"/>
    </source>
</evidence>
<dbReference type="GO" id="GO:0045944">
    <property type="term" value="P:positive regulation of transcription by RNA polymerase II"/>
    <property type="evidence" value="ECO:0007669"/>
    <property type="project" value="TreeGrafter"/>
</dbReference>
<evidence type="ECO:0000256" key="1">
    <source>
        <dbReference type="ARBA" id="ARBA00022737"/>
    </source>
</evidence>
<evidence type="ECO:0000313" key="4">
    <source>
        <dbReference type="EMBL" id="KAK2170231.1"/>
    </source>
</evidence>
<evidence type="ECO:0000256" key="2">
    <source>
        <dbReference type="ARBA" id="ARBA00023043"/>
    </source>
</evidence>
<dbReference type="SUPFAM" id="SSF48403">
    <property type="entry name" value="Ankyrin repeat"/>
    <property type="match status" value="1"/>
</dbReference>
<evidence type="ECO:0008006" key="6">
    <source>
        <dbReference type="Google" id="ProtNLM"/>
    </source>
</evidence>
<feature type="repeat" description="ANK" evidence="3">
    <location>
        <begin position="160"/>
        <end position="192"/>
    </location>
</feature>
<dbReference type="PROSITE" id="PS50297">
    <property type="entry name" value="ANK_REP_REGION"/>
    <property type="match status" value="2"/>
</dbReference>
<dbReference type="AlphaFoldDB" id="A0AAD9NJ58"/>
<dbReference type="GO" id="GO:0000976">
    <property type="term" value="F:transcription cis-regulatory region binding"/>
    <property type="evidence" value="ECO:0007669"/>
    <property type="project" value="TreeGrafter"/>
</dbReference>
<dbReference type="Proteomes" id="UP001209878">
    <property type="component" value="Unassembled WGS sequence"/>
</dbReference>
<comment type="caution">
    <text evidence="4">The sequence shown here is derived from an EMBL/GenBank/DDBJ whole genome shotgun (WGS) entry which is preliminary data.</text>
</comment>
<dbReference type="InterPro" id="IPR002110">
    <property type="entry name" value="Ankyrin_rpt"/>
</dbReference>
<protein>
    <recommendedName>
        <fullName evidence="6">Ankyrin repeat</fullName>
    </recommendedName>
</protein>
<dbReference type="PROSITE" id="PS50088">
    <property type="entry name" value="ANK_REPEAT"/>
    <property type="match status" value="2"/>
</dbReference>
<accession>A0AAD9NJ58</accession>
<dbReference type="Gene3D" id="1.25.40.20">
    <property type="entry name" value="Ankyrin repeat-containing domain"/>
    <property type="match status" value="2"/>
</dbReference>
<gene>
    <name evidence="4" type="ORF">NP493_1134g01008</name>
</gene>
<dbReference type="EMBL" id="JAODUO010001156">
    <property type="protein sequence ID" value="KAK2170231.1"/>
    <property type="molecule type" value="Genomic_DNA"/>
</dbReference>
<keyword evidence="5" id="KW-1185">Reference proteome</keyword>
<evidence type="ECO:0000256" key="3">
    <source>
        <dbReference type="PROSITE-ProRule" id="PRU00023"/>
    </source>
</evidence>
<organism evidence="4 5">
    <name type="scientific">Ridgeia piscesae</name>
    <name type="common">Tubeworm</name>
    <dbReference type="NCBI Taxonomy" id="27915"/>
    <lineage>
        <taxon>Eukaryota</taxon>
        <taxon>Metazoa</taxon>
        <taxon>Spiralia</taxon>
        <taxon>Lophotrochozoa</taxon>
        <taxon>Annelida</taxon>
        <taxon>Polychaeta</taxon>
        <taxon>Sedentaria</taxon>
        <taxon>Canalipalpata</taxon>
        <taxon>Sabellida</taxon>
        <taxon>Siboglinidae</taxon>
        <taxon>Ridgeia</taxon>
    </lineage>
</organism>
<dbReference type="PRINTS" id="PR01415">
    <property type="entry name" value="ANKYRIN"/>
</dbReference>
<dbReference type="GO" id="GO:0005634">
    <property type="term" value="C:nucleus"/>
    <property type="evidence" value="ECO:0007669"/>
    <property type="project" value="TreeGrafter"/>
</dbReference>
<dbReference type="SMART" id="SM00248">
    <property type="entry name" value="ANK"/>
    <property type="match status" value="5"/>
</dbReference>
<sequence length="199" mass="20758">MWFQETTLSEVSSTGEKERVGWFEAVSADDVEAVKEMLKESPASVNMVDEQNGWCALHLAAWNGNTGVVSVLIGHPLTDINLVSPGGSTALALAAQQGHTGVISQLLAAKCDIHRTATLGGCEGVTALHLAAQYGHADAVQLLVDAGAATGASLMTTEVRGITPLHLAVQAEQLDVIDILIKAGCDINQTTDANVDTQC</sequence>
<feature type="repeat" description="ANK" evidence="3">
    <location>
        <begin position="123"/>
        <end position="148"/>
    </location>
</feature>
<dbReference type="PANTHER" id="PTHR24193:SF121">
    <property type="entry name" value="ADA2A-CONTAINING COMPLEX COMPONENT 3, ISOFORM D"/>
    <property type="match status" value="1"/>
</dbReference>
<dbReference type="InterPro" id="IPR036770">
    <property type="entry name" value="Ankyrin_rpt-contain_sf"/>
</dbReference>
<dbReference type="PANTHER" id="PTHR24193">
    <property type="entry name" value="ANKYRIN REPEAT PROTEIN"/>
    <property type="match status" value="1"/>
</dbReference>
<proteinExistence type="predicted"/>
<dbReference type="InterPro" id="IPR050663">
    <property type="entry name" value="Ankyrin-SOCS_Box"/>
</dbReference>
<name>A0AAD9NJ58_RIDPI</name>
<dbReference type="Pfam" id="PF13637">
    <property type="entry name" value="Ank_4"/>
    <property type="match status" value="1"/>
</dbReference>
<keyword evidence="2 3" id="KW-0040">ANK repeat</keyword>
<keyword evidence="1" id="KW-0677">Repeat</keyword>
<reference evidence="4" key="1">
    <citation type="journal article" date="2023" name="Mol. Biol. Evol.">
        <title>Third-Generation Sequencing Reveals the Adaptive Role of the Epigenome in Three Deep-Sea Polychaetes.</title>
        <authorList>
            <person name="Perez M."/>
            <person name="Aroh O."/>
            <person name="Sun Y."/>
            <person name="Lan Y."/>
            <person name="Juniper S.K."/>
            <person name="Young C.R."/>
            <person name="Angers B."/>
            <person name="Qian P.Y."/>
        </authorList>
    </citation>
    <scope>NUCLEOTIDE SEQUENCE</scope>
    <source>
        <strain evidence="4">R07B-5</strain>
    </source>
</reference>